<dbReference type="EMBL" id="KV878582">
    <property type="protein sequence ID" value="OJJ63324.1"/>
    <property type="molecule type" value="Genomic_DNA"/>
</dbReference>
<evidence type="ECO:0000313" key="2">
    <source>
        <dbReference type="Proteomes" id="UP000184356"/>
    </source>
</evidence>
<gene>
    <name evidence="1" type="ORF">ASPSYDRAFT_37860</name>
</gene>
<dbReference type="GeneID" id="63761657"/>
<proteinExistence type="predicted"/>
<dbReference type="VEuPathDB" id="FungiDB:ASPSYDRAFT_37860"/>
<protein>
    <submittedName>
        <fullName evidence="1">Uncharacterized protein</fullName>
    </submittedName>
</protein>
<dbReference type="Proteomes" id="UP000184356">
    <property type="component" value="Unassembled WGS sequence"/>
</dbReference>
<reference evidence="2" key="1">
    <citation type="journal article" date="2017" name="Genome Biol.">
        <title>Comparative genomics reveals high biological diversity and specific adaptations in the industrially and medically important fungal genus Aspergillus.</title>
        <authorList>
            <person name="de Vries R.P."/>
            <person name="Riley R."/>
            <person name="Wiebenga A."/>
            <person name="Aguilar-Osorio G."/>
            <person name="Amillis S."/>
            <person name="Uchima C.A."/>
            <person name="Anderluh G."/>
            <person name="Asadollahi M."/>
            <person name="Askin M."/>
            <person name="Barry K."/>
            <person name="Battaglia E."/>
            <person name="Bayram O."/>
            <person name="Benocci T."/>
            <person name="Braus-Stromeyer S.A."/>
            <person name="Caldana C."/>
            <person name="Canovas D."/>
            <person name="Cerqueira G.C."/>
            <person name="Chen F."/>
            <person name="Chen W."/>
            <person name="Choi C."/>
            <person name="Clum A."/>
            <person name="Dos Santos R.A."/>
            <person name="Damasio A.R."/>
            <person name="Diallinas G."/>
            <person name="Emri T."/>
            <person name="Fekete E."/>
            <person name="Flipphi M."/>
            <person name="Freyberg S."/>
            <person name="Gallo A."/>
            <person name="Gournas C."/>
            <person name="Habgood R."/>
            <person name="Hainaut M."/>
            <person name="Harispe M.L."/>
            <person name="Henrissat B."/>
            <person name="Hilden K.S."/>
            <person name="Hope R."/>
            <person name="Hossain A."/>
            <person name="Karabika E."/>
            <person name="Karaffa L."/>
            <person name="Karanyi Z."/>
            <person name="Krasevec N."/>
            <person name="Kuo A."/>
            <person name="Kusch H."/>
            <person name="LaButti K."/>
            <person name="Lagendijk E.L."/>
            <person name="Lapidus A."/>
            <person name="Levasseur A."/>
            <person name="Lindquist E."/>
            <person name="Lipzen A."/>
            <person name="Logrieco A.F."/>
            <person name="MacCabe A."/>
            <person name="Maekelae M.R."/>
            <person name="Malavazi I."/>
            <person name="Melin P."/>
            <person name="Meyer V."/>
            <person name="Mielnichuk N."/>
            <person name="Miskei M."/>
            <person name="Molnar A.P."/>
            <person name="Mule G."/>
            <person name="Ngan C.Y."/>
            <person name="Orejas M."/>
            <person name="Orosz E."/>
            <person name="Ouedraogo J.P."/>
            <person name="Overkamp K.M."/>
            <person name="Park H.-S."/>
            <person name="Perrone G."/>
            <person name="Piumi F."/>
            <person name="Punt P.J."/>
            <person name="Ram A.F."/>
            <person name="Ramon A."/>
            <person name="Rauscher S."/>
            <person name="Record E."/>
            <person name="Riano-Pachon D.M."/>
            <person name="Robert V."/>
            <person name="Roehrig J."/>
            <person name="Ruller R."/>
            <person name="Salamov A."/>
            <person name="Salih N.S."/>
            <person name="Samson R.A."/>
            <person name="Sandor E."/>
            <person name="Sanguinetti M."/>
            <person name="Schuetze T."/>
            <person name="Sepcic K."/>
            <person name="Shelest E."/>
            <person name="Sherlock G."/>
            <person name="Sophianopoulou V."/>
            <person name="Squina F.M."/>
            <person name="Sun H."/>
            <person name="Susca A."/>
            <person name="Todd R.B."/>
            <person name="Tsang A."/>
            <person name="Unkles S.E."/>
            <person name="van de Wiele N."/>
            <person name="van Rossen-Uffink D."/>
            <person name="Oliveira J.V."/>
            <person name="Vesth T.C."/>
            <person name="Visser J."/>
            <person name="Yu J.-H."/>
            <person name="Zhou M."/>
            <person name="Andersen M.R."/>
            <person name="Archer D.B."/>
            <person name="Baker S.E."/>
            <person name="Benoit I."/>
            <person name="Brakhage A.A."/>
            <person name="Braus G.H."/>
            <person name="Fischer R."/>
            <person name="Frisvad J.C."/>
            <person name="Goldman G.H."/>
            <person name="Houbraken J."/>
            <person name="Oakley B."/>
            <person name="Pocsi I."/>
            <person name="Scazzocchio C."/>
            <person name="Seiboth B."/>
            <person name="vanKuyk P.A."/>
            <person name="Wortman J."/>
            <person name="Dyer P.S."/>
            <person name="Grigoriev I.V."/>
        </authorList>
    </citation>
    <scope>NUCLEOTIDE SEQUENCE [LARGE SCALE GENOMIC DNA]</scope>
    <source>
        <strain evidence="2">CBS 593.65</strain>
    </source>
</reference>
<keyword evidence="2" id="KW-1185">Reference proteome</keyword>
<name>A0A1L9TV65_9EURO</name>
<dbReference type="RefSeq" id="XP_040707130.1">
    <property type="nucleotide sequence ID" value="XM_040845584.1"/>
</dbReference>
<dbReference type="AlphaFoldDB" id="A0A1L9TV65"/>
<sequence length="81" mass="8665">MDGVINMLGTALPLLNAQSGRASEVMITGSWETKTSLGPICGRFDVSGNLCSVWQRGRPISGLPLFAPILSQFWASRQSSP</sequence>
<accession>A0A1L9TV65</accession>
<organism evidence="1 2">
    <name type="scientific">Aspergillus sydowii CBS 593.65</name>
    <dbReference type="NCBI Taxonomy" id="1036612"/>
    <lineage>
        <taxon>Eukaryota</taxon>
        <taxon>Fungi</taxon>
        <taxon>Dikarya</taxon>
        <taxon>Ascomycota</taxon>
        <taxon>Pezizomycotina</taxon>
        <taxon>Eurotiomycetes</taxon>
        <taxon>Eurotiomycetidae</taxon>
        <taxon>Eurotiales</taxon>
        <taxon>Aspergillaceae</taxon>
        <taxon>Aspergillus</taxon>
        <taxon>Aspergillus subgen. Nidulantes</taxon>
    </lineage>
</organism>
<evidence type="ECO:0000313" key="1">
    <source>
        <dbReference type="EMBL" id="OJJ63324.1"/>
    </source>
</evidence>